<evidence type="ECO:0000313" key="3">
    <source>
        <dbReference type="EMBL" id="NLR91921.1"/>
    </source>
</evidence>
<evidence type="ECO:0000313" key="4">
    <source>
        <dbReference type="Proteomes" id="UP000585050"/>
    </source>
</evidence>
<dbReference type="EMBL" id="JABAIL010000003">
    <property type="protein sequence ID" value="NLR91921.1"/>
    <property type="molecule type" value="Genomic_DNA"/>
</dbReference>
<protein>
    <submittedName>
        <fullName evidence="3">Uncharacterized protein</fullName>
    </submittedName>
</protein>
<keyword evidence="4" id="KW-1185">Reference proteome</keyword>
<comment type="caution">
    <text evidence="3">The sequence shown here is derived from an EMBL/GenBank/DDBJ whole genome shotgun (WGS) entry which is preliminary data.</text>
</comment>
<sequence>MKTFRLFTSLSVMLLMVFAAQTSIAQSKAQKKEIKAKLKYFKKEKAEVIGSSRSLEVLLEKHYAKLDAEGYEETIGVSENCPTTNLCIQHATNNAQVQYATLANSFLKGKMVSESGLDAARQEGAMDKFYAAYEKQISSNLSGILKQSFAVKTKDRFEIYFLIDEDGAARARRQALERAVEESRANQEWANSASNFINQSPDSSLTE</sequence>
<gene>
    <name evidence="3" type="ORF">HGP29_11920</name>
</gene>
<reference evidence="3 4" key="1">
    <citation type="submission" date="2020-04" db="EMBL/GenBank/DDBJ databases">
        <title>Flammeovirga sp. SR4, a novel species isolated from seawater.</title>
        <authorList>
            <person name="Wang X."/>
        </authorList>
    </citation>
    <scope>NUCLEOTIDE SEQUENCE [LARGE SCALE GENOMIC DNA]</scope>
    <source>
        <strain evidence="3 4">SR4</strain>
    </source>
</reference>
<proteinExistence type="predicted"/>
<dbReference type="Proteomes" id="UP000585050">
    <property type="component" value="Unassembled WGS sequence"/>
</dbReference>
<dbReference type="AlphaFoldDB" id="A0A7X8XW55"/>
<feature type="compositionally biased region" description="Polar residues" evidence="1">
    <location>
        <begin position="186"/>
        <end position="207"/>
    </location>
</feature>
<feature type="signal peptide" evidence="2">
    <location>
        <begin position="1"/>
        <end position="25"/>
    </location>
</feature>
<accession>A0A7X8XW55</accession>
<dbReference type="RefSeq" id="WP_168882632.1">
    <property type="nucleotide sequence ID" value="NZ_JABAIL010000003.1"/>
</dbReference>
<feature type="chain" id="PRO_5030787959" evidence="2">
    <location>
        <begin position="26"/>
        <end position="207"/>
    </location>
</feature>
<keyword evidence="2" id="KW-0732">Signal</keyword>
<organism evidence="3 4">
    <name type="scientific">Flammeovirga agarivorans</name>
    <dbReference type="NCBI Taxonomy" id="2726742"/>
    <lineage>
        <taxon>Bacteria</taxon>
        <taxon>Pseudomonadati</taxon>
        <taxon>Bacteroidota</taxon>
        <taxon>Cytophagia</taxon>
        <taxon>Cytophagales</taxon>
        <taxon>Flammeovirgaceae</taxon>
        <taxon>Flammeovirga</taxon>
    </lineage>
</organism>
<evidence type="ECO:0000256" key="1">
    <source>
        <dbReference type="SAM" id="MobiDB-lite"/>
    </source>
</evidence>
<evidence type="ECO:0000256" key="2">
    <source>
        <dbReference type="SAM" id="SignalP"/>
    </source>
</evidence>
<name>A0A7X8XW55_9BACT</name>
<feature type="region of interest" description="Disordered" evidence="1">
    <location>
        <begin position="182"/>
        <end position="207"/>
    </location>
</feature>